<dbReference type="Proteomes" id="UP000468735">
    <property type="component" value="Unassembled WGS sequence"/>
</dbReference>
<gene>
    <name evidence="1" type="ORF">F8566_19795</name>
</gene>
<dbReference type="EMBL" id="WBMT01000009">
    <property type="protein sequence ID" value="KAB2347267.1"/>
    <property type="molecule type" value="Genomic_DNA"/>
</dbReference>
<name>A0A6H9Z1X7_9ACTN</name>
<accession>A0A6H9Z1X7</accession>
<evidence type="ECO:0000313" key="2">
    <source>
        <dbReference type="Proteomes" id="UP000468735"/>
    </source>
</evidence>
<organism evidence="1 2">
    <name type="scientific">Actinomadura rudentiformis</name>
    <dbReference type="NCBI Taxonomy" id="359158"/>
    <lineage>
        <taxon>Bacteria</taxon>
        <taxon>Bacillati</taxon>
        <taxon>Actinomycetota</taxon>
        <taxon>Actinomycetes</taxon>
        <taxon>Streptosporangiales</taxon>
        <taxon>Thermomonosporaceae</taxon>
        <taxon>Actinomadura</taxon>
    </lineage>
</organism>
<dbReference type="AlphaFoldDB" id="A0A6H9Z1X7"/>
<evidence type="ECO:0000313" key="1">
    <source>
        <dbReference type="EMBL" id="KAB2347267.1"/>
    </source>
</evidence>
<comment type="caution">
    <text evidence="1">The sequence shown here is derived from an EMBL/GenBank/DDBJ whole genome shotgun (WGS) entry which is preliminary data.</text>
</comment>
<dbReference type="RefSeq" id="WP_192809761.1">
    <property type="nucleotide sequence ID" value="NZ_WBMT01000009.1"/>
</dbReference>
<proteinExistence type="predicted"/>
<keyword evidence="2" id="KW-1185">Reference proteome</keyword>
<sequence>MSTPRPRPHLAASDSHLRALICTMPLGHVWRPGWGAGRAGVPAGPGCRPGWVAFGQGVPIGLEVPAGLGWRSG</sequence>
<reference evidence="1 2" key="1">
    <citation type="submission" date="2019-09" db="EMBL/GenBank/DDBJ databases">
        <title>Actinomadura physcomitrii sp. nov., a novel actinomycete isolated from moss [Physcomitrium sphaericum (Ludw) Fuernr].</title>
        <authorList>
            <person name="Zhuang X."/>
            <person name="Liu C."/>
        </authorList>
    </citation>
    <scope>NUCLEOTIDE SEQUENCE [LARGE SCALE GENOMIC DNA]</scope>
    <source>
        <strain evidence="1 2">HMC1</strain>
    </source>
</reference>
<protein>
    <submittedName>
        <fullName evidence="1">Uncharacterized protein</fullName>
    </submittedName>
</protein>